<gene>
    <name evidence="7" type="primary">LOC101856589</name>
</gene>
<dbReference type="PROSITE" id="PS50041">
    <property type="entry name" value="C_TYPE_LECTIN_2"/>
    <property type="match status" value="1"/>
</dbReference>
<organism evidence="6 7">
    <name type="scientific">Aplysia californica</name>
    <name type="common">California sea hare</name>
    <dbReference type="NCBI Taxonomy" id="6500"/>
    <lineage>
        <taxon>Eukaryota</taxon>
        <taxon>Metazoa</taxon>
        <taxon>Spiralia</taxon>
        <taxon>Lophotrochozoa</taxon>
        <taxon>Mollusca</taxon>
        <taxon>Gastropoda</taxon>
        <taxon>Heterobranchia</taxon>
        <taxon>Euthyneura</taxon>
        <taxon>Tectipleura</taxon>
        <taxon>Aplysiida</taxon>
        <taxon>Aplysioidea</taxon>
        <taxon>Aplysiidae</taxon>
        <taxon>Aplysia</taxon>
    </lineage>
</organism>
<dbReference type="InterPro" id="IPR051663">
    <property type="entry name" value="CLec_Tetranectin-domain"/>
</dbReference>
<evidence type="ECO:0000259" key="5">
    <source>
        <dbReference type="PROSITE" id="PS50041"/>
    </source>
</evidence>
<reference evidence="7" key="1">
    <citation type="submission" date="2025-08" db="UniProtKB">
        <authorList>
            <consortium name="RefSeq"/>
        </authorList>
    </citation>
    <scope>IDENTIFICATION</scope>
</reference>
<evidence type="ECO:0000256" key="4">
    <source>
        <dbReference type="ARBA" id="ARBA00022734"/>
    </source>
</evidence>
<keyword evidence="3" id="KW-0732">Signal</keyword>
<dbReference type="RefSeq" id="XP_005103183.1">
    <property type="nucleotide sequence ID" value="XM_005103126.1"/>
</dbReference>
<feature type="domain" description="C-type lectin" evidence="5">
    <location>
        <begin position="89"/>
        <end position="204"/>
    </location>
</feature>
<comment type="subcellular location">
    <subcellularLocation>
        <location evidence="1">Secreted</location>
    </subcellularLocation>
</comment>
<protein>
    <submittedName>
        <fullName evidence="7">C-type lectin domain family 10 member A-like</fullName>
    </submittedName>
</protein>
<dbReference type="GeneID" id="101856589"/>
<keyword evidence="2" id="KW-0964">Secreted</keyword>
<evidence type="ECO:0000313" key="6">
    <source>
        <dbReference type="Proteomes" id="UP000694888"/>
    </source>
</evidence>
<evidence type="ECO:0000256" key="1">
    <source>
        <dbReference type="ARBA" id="ARBA00004613"/>
    </source>
</evidence>
<dbReference type="InterPro" id="IPR016187">
    <property type="entry name" value="CTDL_fold"/>
</dbReference>
<evidence type="ECO:0000256" key="2">
    <source>
        <dbReference type="ARBA" id="ARBA00022525"/>
    </source>
</evidence>
<keyword evidence="6" id="KW-1185">Reference proteome</keyword>
<dbReference type="Proteomes" id="UP000694888">
    <property type="component" value="Unplaced"/>
</dbReference>
<evidence type="ECO:0000313" key="7">
    <source>
        <dbReference type="RefSeq" id="XP_005103183.1"/>
    </source>
</evidence>
<dbReference type="Pfam" id="PF00059">
    <property type="entry name" value="Lectin_C"/>
    <property type="match status" value="1"/>
</dbReference>
<proteinExistence type="predicted"/>
<dbReference type="InterPro" id="IPR016186">
    <property type="entry name" value="C-type_lectin-like/link_sf"/>
</dbReference>
<dbReference type="Gene3D" id="3.10.100.10">
    <property type="entry name" value="Mannose-Binding Protein A, subunit A"/>
    <property type="match status" value="1"/>
</dbReference>
<dbReference type="InterPro" id="IPR001304">
    <property type="entry name" value="C-type_lectin-like"/>
</dbReference>
<keyword evidence="4" id="KW-0430">Lectin</keyword>
<sequence length="218" mass="24667">MEMAVNVESNSIQWTYPANQVAGLYKCEAYGISHSGHPHNISAGVAIMRTAVSTDMIVTKMKQMEIKLKDLSTRVENSKGAITLASTNYRGHHYFVSEQLWGNVFEANRLCQLYGGYLVEINDRQEFDFLIDFLNKHTYLERVWVGATDKHHEGTWTFMTSGGYMTTFAWQDQEPSGGSSENCMSLHIGDKEMSDVHCYQPHPWQMNALLCEIPDGGL</sequence>
<evidence type="ECO:0000256" key="3">
    <source>
        <dbReference type="ARBA" id="ARBA00022729"/>
    </source>
</evidence>
<dbReference type="PANTHER" id="PTHR22799:SF1">
    <property type="entry name" value="C-TYPE LECTIN DOMAIN FAMILY 11 MEMBER A"/>
    <property type="match status" value="1"/>
</dbReference>
<name>A0ABM0JWI8_APLCA</name>
<dbReference type="PANTHER" id="PTHR22799">
    <property type="entry name" value="TETRANECTIN-RELATED"/>
    <property type="match status" value="1"/>
</dbReference>
<accession>A0ABM0JWI8</accession>
<dbReference type="CDD" id="cd00037">
    <property type="entry name" value="CLECT"/>
    <property type="match status" value="1"/>
</dbReference>
<dbReference type="SUPFAM" id="SSF56436">
    <property type="entry name" value="C-type lectin-like"/>
    <property type="match status" value="1"/>
</dbReference>
<dbReference type="SMART" id="SM00034">
    <property type="entry name" value="CLECT"/>
    <property type="match status" value="1"/>
</dbReference>